<dbReference type="PANTHER" id="PTHR39179:SF1">
    <property type="entry name" value="SPORE COAT PROTEIN I"/>
    <property type="match status" value="1"/>
</dbReference>
<proteinExistence type="predicted"/>
<dbReference type="AlphaFoldDB" id="A0A1M6DCS2"/>
<dbReference type="EMBL" id="FQXU01000018">
    <property type="protein sequence ID" value="SHI71056.1"/>
    <property type="molecule type" value="Genomic_DNA"/>
</dbReference>
<evidence type="ECO:0000313" key="2">
    <source>
        <dbReference type="Proteomes" id="UP000184241"/>
    </source>
</evidence>
<evidence type="ECO:0000313" key="1">
    <source>
        <dbReference type="EMBL" id="SHI71056.1"/>
    </source>
</evidence>
<dbReference type="RefSeq" id="WP_073022536.1">
    <property type="nucleotide sequence ID" value="NZ_FQXU01000018.1"/>
</dbReference>
<name>A0A1M6DCS2_9CLOT</name>
<accession>A0A1M6DCS2</accession>
<gene>
    <name evidence="1" type="ORF">SAMN02745941_04220</name>
</gene>
<dbReference type="GO" id="GO:0042601">
    <property type="term" value="C:endospore-forming forespore"/>
    <property type="evidence" value="ECO:0007669"/>
    <property type="project" value="TreeGrafter"/>
</dbReference>
<organism evidence="1 2">
    <name type="scientific">Clostridium intestinale DSM 6191</name>
    <dbReference type="NCBI Taxonomy" id="1121320"/>
    <lineage>
        <taxon>Bacteria</taxon>
        <taxon>Bacillati</taxon>
        <taxon>Bacillota</taxon>
        <taxon>Clostridia</taxon>
        <taxon>Eubacteriales</taxon>
        <taxon>Clostridiaceae</taxon>
        <taxon>Clostridium</taxon>
    </lineage>
</organism>
<dbReference type="Gene3D" id="3.90.1200.10">
    <property type="match status" value="1"/>
</dbReference>
<protein>
    <submittedName>
        <fullName evidence="1">Uncharacterized protein</fullName>
    </submittedName>
</protein>
<dbReference type="Proteomes" id="UP000184241">
    <property type="component" value="Unassembled WGS sequence"/>
</dbReference>
<reference evidence="1 2" key="1">
    <citation type="submission" date="2016-11" db="EMBL/GenBank/DDBJ databases">
        <authorList>
            <person name="Jaros S."/>
            <person name="Januszkiewicz K."/>
            <person name="Wedrychowicz H."/>
        </authorList>
    </citation>
    <scope>NUCLEOTIDE SEQUENCE [LARGE SCALE GENOMIC DNA]</scope>
    <source>
        <strain evidence="1 2">DSM 6191</strain>
    </source>
</reference>
<dbReference type="PANTHER" id="PTHR39179">
    <property type="entry name" value="SPORE COAT PROTEIN I"/>
    <property type="match status" value="1"/>
</dbReference>
<dbReference type="InterPro" id="IPR047175">
    <property type="entry name" value="CotS-like"/>
</dbReference>
<sequence>MKFLTIEEYLKNRGITILKNKEKVIAKQLNEGEVYFQLNLINKIHKILREYPSNFIPSIQSTIGEDYEQIKVLQKRVNRYLEVGYFPGKIEEKVENILNLSNLAVTQIEKSDYLSIFRRAMDNKEITLGYCDDKNLNYNKGIIIYDLKGIAYNFVESDYGKFLLKIKRRIKIINYNEAIEFILTQEGLDNNSKKYLNGYISFPLETLKTLQKYKEGKKQWNEETFYYKFMKAYEFDNSITLL</sequence>